<gene>
    <name evidence="1" type="primary">Cfap57</name>
    <name evidence="1" type="ORF">TNIN_25151</name>
</gene>
<sequence length="336" mass="37896">MDLYYSFGVSPKLVRNITFYDDKTLIFISGKLFVLFDLEAHSQKIIEIVQDCEVTALSRCEKHLLLAVRDSPPSIYLFNIESSTKRLFNGPMRMKSDTYFSISSSTSLKFIAAQGCEPDWLLVIWLSTTREVIAVFDPTSERLDSVVHDISFNAGEREELVVVGKNVFRLYECQDEEESETVSFSEIIFEKHEEGHEYYSIAWPQKESLAVGNSKGCTSSELLCVFAGRTLVIYKGEEISQYTPSRYVHLSPPKLKLTLPGELVGLHDFIMCLDISPGNGLICATTAYGQLLYLDLKKDENNHSFQILVPRQHNGPIIAMDVARGKPLVATCSEHL</sequence>
<evidence type="ECO:0000313" key="2">
    <source>
        <dbReference type="Proteomes" id="UP000886998"/>
    </source>
</evidence>
<keyword evidence="2" id="KW-1185">Reference proteome</keyword>
<dbReference type="InterPro" id="IPR052993">
    <property type="entry name" value="CFA-57"/>
</dbReference>
<organism evidence="1 2">
    <name type="scientific">Trichonephila inaurata madagascariensis</name>
    <dbReference type="NCBI Taxonomy" id="2747483"/>
    <lineage>
        <taxon>Eukaryota</taxon>
        <taxon>Metazoa</taxon>
        <taxon>Ecdysozoa</taxon>
        <taxon>Arthropoda</taxon>
        <taxon>Chelicerata</taxon>
        <taxon>Arachnida</taxon>
        <taxon>Araneae</taxon>
        <taxon>Araneomorphae</taxon>
        <taxon>Entelegynae</taxon>
        <taxon>Araneoidea</taxon>
        <taxon>Nephilidae</taxon>
        <taxon>Trichonephila</taxon>
        <taxon>Trichonephila inaurata</taxon>
    </lineage>
</organism>
<dbReference type="PANTHER" id="PTHR32215">
    <property type="entry name" value="CILIA- AND FLAGELLA-ASSOCIATED PROTEIN 57"/>
    <property type="match status" value="1"/>
</dbReference>
<dbReference type="SUPFAM" id="SSF50978">
    <property type="entry name" value="WD40 repeat-like"/>
    <property type="match status" value="1"/>
</dbReference>
<keyword evidence="1" id="KW-0966">Cell projection</keyword>
<comment type="caution">
    <text evidence="1">The sequence shown here is derived from an EMBL/GenBank/DDBJ whole genome shotgun (WGS) entry which is preliminary data.</text>
</comment>
<dbReference type="AlphaFoldDB" id="A0A8X6ICG9"/>
<dbReference type="OrthoDB" id="6427776at2759"/>
<proteinExistence type="predicted"/>
<dbReference type="PANTHER" id="PTHR32215:SF0">
    <property type="entry name" value="CILIA- AND FLAGELLA-ASSOCIATED PROTEIN 57"/>
    <property type="match status" value="1"/>
</dbReference>
<dbReference type="InterPro" id="IPR015943">
    <property type="entry name" value="WD40/YVTN_repeat-like_dom_sf"/>
</dbReference>
<dbReference type="InterPro" id="IPR036322">
    <property type="entry name" value="WD40_repeat_dom_sf"/>
</dbReference>
<protein>
    <submittedName>
        <fullName evidence="1">Cilia-and flagella-associated protein 57</fullName>
    </submittedName>
</protein>
<keyword evidence="1" id="KW-0969">Cilium</keyword>
<dbReference type="EMBL" id="BMAV01025302">
    <property type="protein sequence ID" value="GFS40371.1"/>
    <property type="molecule type" value="Genomic_DNA"/>
</dbReference>
<dbReference type="Proteomes" id="UP000886998">
    <property type="component" value="Unassembled WGS sequence"/>
</dbReference>
<evidence type="ECO:0000313" key="1">
    <source>
        <dbReference type="EMBL" id="GFS40371.1"/>
    </source>
</evidence>
<name>A0A8X6ICG9_9ARAC</name>
<keyword evidence="1" id="KW-0282">Flagellum</keyword>
<accession>A0A8X6ICG9</accession>
<dbReference type="Gene3D" id="2.130.10.10">
    <property type="entry name" value="YVTN repeat-like/Quinoprotein amine dehydrogenase"/>
    <property type="match status" value="1"/>
</dbReference>
<reference evidence="1" key="1">
    <citation type="submission" date="2020-08" db="EMBL/GenBank/DDBJ databases">
        <title>Multicomponent nature underlies the extraordinary mechanical properties of spider dragline silk.</title>
        <authorList>
            <person name="Kono N."/>
            <person name="Nakamura H."/>
            <person name="Mori M."/>
            <person name="Yoshida Y."/>
            <person name="Ohtoshi R."/>
            <person name="Malay A.D."/>
            <person name="Moran D.A.P."/>
            <person name="Tomita M."/>
            <person name="Numata K."/>
            <person name="Arakawa K."/>
        </authorList>
    </citation>
    <scope>NUCLEOTIDE SEQUENCE</scope>
</reference>